<feature type="compositionally biased region" description="Basic and acidic residues" evidence="1">
    <location>
        <begin position="287"/>
        <end position="316"/>
    </location>
</feature>
<protein>
    <recommendedName>
        <fullName evidence="2">C2 domain-containing protein</fullName>
    </recommendedName>
</protein>
<dbReference type="CDD" id="cd08681">
    <property type="entry name" value="C2_fungal_Inn1p-like"/>
    <property type="match status" value="1"/>
</dbReference>
<organism evidence="3 4">
    <name type="scientific">Verticillium longisporum</name>
    <name type="common">Verticillium dahliae var. longisporum</name>
    <dbReference type="NCBI Taxonomy" id="100787"/>
    <lineage>
        <taxon>Eukaryota</taxon>
        <taxon>Fungi</taxon>
        <taxon>Dikarya</taxon>
        <taxon>Ascomycota</taxon>
        <taxon>Pezizomycotina</taxon>
        <taxon>Sordariomycetes</taxon>
        <taxon>Hypocreomycetidae</taxon>
        <taxon>Glomerellales</taxon>
        <taxon>Plectosphaerellaceae</taxon>
        <taxon>Verticillium</taxon>
    </lineage>
</organism>
<dbReference type="InterPro" id="IPR035892">
    <property type="entry name" value="C2_domain_sf"/>
</dbReference>
<reference evidence="3 4" key="1">
    <citation type="submission" date="2015-05" db="EMBL/GenBank/DDBJ databases">
        <authorList>
            <person name="Wang D.B."/>
            <person name="Wang M."/>
        </authorList>
    </citation>
    <scope>NUCLEOTIDE SEQUENCE [LARGE SCALE GENOMIC DNA]</scope>
    <source>
        <strain evidence="3">VL1</strain>
    </source>
</reference>
<dbReference type="AlphaFoldDB" id="A0A0G4LC25"/>
<dbReference type="SUPFAM" id="SSF49562">
    <property type="entry name" value="C2 domain (Calcium/lipid-binding domain, CaLB)"/>
    <property type="match status" value="1"/>
</dbReference>
<feature type="compositionally biased region" description="Low complexity" evidence="1">
    <location>
        <begin position="519"/>
        <end position="531"/>
    </location>
</feature>
<dbReference type="EMBL" id="CVQH01011001">
    <property type="protein sequence ID" value="CRK19638.1"/>
    <property type="molecule type" value="Genomic_DNA"/>
</dbReference>
<dbReference type="Pfam" id="PF00168">
    <property type="entry name" value="C2"/>
    <property type="match status" value="1"/>
</dbReference>
<dbReference type="InterPro" id="IPR037791">
    <property type="entry name" value="C2_fungal_Inn1"/>
</dbReference>
<dbReference type="InterPro" id="IPR000008">
    <property type="entry name" value="C2_dom"/>
</dbReference>
<feature type="compositionally biased region" description="Polar residues" evidence="1">
    <location>
        <begin position="580"/>
        <end position="624"/>
    </location>
</feature>
<accession>A0A0G4LC25</accession>
<name>A0A0G4LC25_VERLO</name>
<keyword evidence="4" id="KW-1185">Reference proteome</keyword>
<feature type="compositionally biased region" description="Polar residues" evidence="1">
    <location>
        <begin position="217"/>
        <end position="233"/>
    </location>
</feature>
<evidence type="ECO:0000313" key="4">
    <source>
        <dbReference type="Proteomes" id="UP000044602"/>
    </source>
</evidence>
<feature type="region of interest" description="Disordered" evidence="1">
    <location>
        <begin position="155"/>
        <end position="624"/>
    </location>
</feature>
<dbReference type="InterPro" id="IPR052981">
    <property type="entry name" value="Ingression_C2_domain"/>
</dbReference>
<dbReference type="PANTHER" id="PTHR47052">
    <property type="entry name" value="CONSERVED SERINE PROLINE-RICH PROTEIN (AFU_ORTHOLOGUE AFUA_2G01790)"/>
    <property type="match status" value="1"/>
</dbReference>
<dbReference type="SMART" id="SM00239">
    <property type="entry name" value="C2"/>
    <property type="match status" value="1"/>
</dbReference>
<sequence>MASKSKSHPLNGMHTAGIFSDLSADGPLIGTLVAIVDRAKNLPNRKTIGKQDPYCAARLGKEAKKTTTDIRGGQTPKWDQELRFAVHDSPDYYQLKVSVFNDDKKTDLIGETWIDLRDIIVQGGGQNDLWHNLTCKGKYAGEVRMEITYYDTRPKPEKSVVKAKPVTSDSQDAPKPSSRSPVKRRPLPSDPFTGEAPTGAASHPEPVATPPRALPRQPSSYIPNQSPLQNVEYNTPPPAPRHHQGDPYAVSPLQSLPHTPTSAGRYEIYSSRHDDREYSPRHQSHPSQDRREPRAQPNGRRESYDVFAAEDARQDFPDDDDRPPPPPVHRSRHNSGVSAQDAIIRPAYETPPKTTPLMRHDVLKHEAHRRSAPSYPGRPAFRAYDSAPAANNLLQNTPEEPSHHPSPPRHHSYDTAYEPYRSMQPTVEDAPESPSQSVGSAHQVVSRRSMNDDMGYDQVPSPAPLNLSGRGSAARGQRDPSPQPLYSRQDDYGDYGRQQPLPVSPVSSREYTHSPGDVSHPSHSSQSQYPSHRNELSGTEIQAYGMPSVPPSLVPGVDPLLAQEVSDRIHDERRHERRYTQSAATPPRGRQQSQQQIEPSNYEYMNSQNSYSAPSYDSQSMVPY</sequence>
<evidence type="ECO:0000313" key="3">
    <source>
        <dbReference type="EMBL" id="CRK19638.1"/>
    </source>
</evidence>
<dbReference type="Proteomes" id="UP000044602">
    <property type="component" value="Unassembled WGS sequence"/>
</dbReference>
<dbReference type="Gene3D" id="2.60.40.150">
    <property type="entry name" value="C2 domain"/>
    <property type="match status" value="1"/>
</dbReference>
<evidence type="ECO:0000256" key="1">
    <source>
        <dbReference type="SAM" id="MobiDB-lite"/>
    </source>
</evidence>
<evidence type="ECO:0000259" key="2">
    <source>
        <dbReference type="PROSITE" id="PS50004"/>
    </source>
</evidence>
<feature type="compositionally biased region" description="Polar residues" evidence="1">
    <location>
        <begin position="252"/>
        <end position="262"/>
    </location>
</feature>
<gene>
    <name evidence="3" type="ORF">BN1708_012699</name>
</gene>
<feature type="domain" description="C2" evidence="2">
    <location>
        <begin position="14"/>
        <end position="131"/>
    </location>
</feature>
<dbReference type="STRING" id="100787.A0A0G4LC25"/>
<dbReference type="PROSITE" id="PS50004">
    <property type="entry name" value="C2"/>
    <property type="match status" value="1"/>
</dbReference>
<proteinExistence type="predicted"/>
<feature type="compositionally biased region" description="Basic and acidic residues" evidence="1">
    <location>
        <begin position="565"/>
        <end position="574"/>
    </location>
</feature>
<dbReference type="PANTHER" id="PTHR47052:SF3">
    <property type="entry name" value="INGRESSION PROTEIN 1"/>
    <property type="match status" value="1"/>
</dbReference>
<feature type="compositionally biased region" description="Basic and acidic residues" evidence="1">
    <location>
        <begin position="270"/>
        <end position="280"/>
    </location>
</feature>